<dbReference type="PANTHER" id="PTHR36441">
    <property type="entry name" value="HYPOTHETICAL CYTOSOLIC PROTEIN"/>
    <property type="match status" value="1"/>
</dbReference>
<dbReference type="EMBL" id="CP011502">
    <property type="protein sequence ID" value="ALX03957.1"/>
    <property type="molecule type" value="Genomic_DNA"/>
</dbReference>
<evidence type="ECO:0000313" key="1">
    <source>
        <dbReference type="EMBL" id="ALX03957.1"/>
    </source>
</evidence>
<dbReference type="OrthoDB" id="9809023at2"/>
<evidence type="ECO:0008006" key="3">
    <source>
        <dbReference type="Google" id="ProtNLM"/>
    </source>
</evidence>
<proteinExistence type="predicted"/>
<name>A0A0U4CER2_9ACTN</name>
<protein>
    <recommendedName>
        <fullName evidence="3">YlxP-like protein</fullName>
    </recommendedName>
</protein>
<dbReference type="PATRIC" id="fig|2041.4.peg.877"/>
<keyword evidence="2" id="KW-1185">Reference proteome</keyword>
<dbReference type="InterPro" id="IPR036746">
    <property type="entry name" value="TT1725-like_sf"/>
</dbReference>
<dbReference type="Proteomes" id="UP000067689">
    <property type="component" value="Chromosome"/>
</dbReference>
<dbReference type="AlphaFoldDB" id="A0A0U4CER2"/>
<dbReference type="RefSeq" id="WP_067861323.1">
    <property type="nucleotide sequence ID" value="NZ_CP011502.1"/>
</dbReference>
<dbReference type="Pfam" id="PF04456">
    <property type="entry name" value="DUF503"/>
    <property type="match status" value="1"/>
</dbReference>
<evidence type="ECO:0000313" key="2">
    <source>
        <dbReference type="Proteomes" id="UP000067689"/>
    </source>
</evidence>
<organism evidence="1 2">
    <name type="scientific">Aeromicrobium erythreum</name>
    <dbReference type="NCBI Taxonomy" id="2041"/>
    <lineage>
        <taxon>Bacteria</taxon>
        <taxon>Bacillati</taxon>
        <taxon>Actinomycetota</taxon>
        <taxon>Actinomycetes</taxon>
        <taxon>Propionibacteriales</taxon>
        <taxon>Nocardioidaceae</taxon>
        <taxon>Aeromicrobium</taxon>
    </lineage>
</organism>
<dbReference type="InterPro" id="IPR007546">
    <property type="entry name" value="DUF503"/>
</dbReference>
<dbReference type="PANTHER" id="PTHR36441:SF1">
    <property type="entry name" value="DUF503 DOMAIN-CONTAINING PROTEIN"/>
    <property type="match status" value="1"/>
</dbReference>
<dbReference type="Gene3D" id="3.30.70.1120">
    <property type="entry name" value="TT1725-like"/>
    <property type="match status" value="1"/>
</dbReference>
<sequence length="99" mass="11072">MWVGWLEAELLLGDVHTLKQKRAVVRPVVAELRRALDVSVAEVGHTDLYRRTVVGVALTSGDHAHADALLDRAERLLASRPDVDLLSVRRRLVRSDDLD</sequence>
<gene>
    <name evidence="1" type="ORF">AERYTH_04190</name>
</gene>
<reference evidence="1 2" key="1">
    <citation type="journal article" date="1991" name="Int. J. Syst. Bacteriol.">
        <title>Description of the erythromycin-producing bacterium Arthrobacter sp. strain NRRL B-3381 as Aeromicrobium erythreum gen. nov., sp. nov.</title>
        <authorList>
            <person name="Miller E.S."/>
            <person name="Woese C.R."/>
            <person name="Brenner S."/>
        </authorList>
    </citation>
    <scope>NUCLEOTIDE SEQUENCE [LARGE SCALE GENOMIC DNA]</scope>
    <source>
        <strain evidence="1 2">AR18</strain>
    </source>
</reference>
<dbReference type="SUPFAM" id="SSF103007">
    <property type="entry name" value="Hypothetical protein TT1725"/>
    <property type="match status" value="1"/>
</dbReference>
<dbReference type="KEGG" id="aer:AERYTH_04190"/>
<dbReference type="STRING" id="2041.AERYTH_04190"/>
<accession>A0A0U4CER2</accession>